<protein>
    <submittedName>
        <fullName evidence="1">Uncharacterized protein</fullName>
    </submittedName>
</protein>
<dbReference type="AlphaFoldDB" id="L8WXC5"/>
<dbReference type="EMBL" id="AFRT01000759">
    <property type="protein sequence ID" value="ELU42731.1"/>
    <property type="molecule type" value="Genomic_DNA"/>
</dbReference>
<accession>L8WXC5</accession>
<gene>
    <name evidence="1" type="ORF">AG1IA_03237</name>
</gene>
<name>L8WXC5_THACA</name>
<comment type="caution">
    <text evidence="1">The sequence shown here is derived from an EMBL/GenBank/DDBJ whole genome shotgun (WGS) entry which is preliminary data.</text>
</comment>
<evidence type="ECO:0000313" key="2">
    <source>
        <dbReference type="Proteomes" id="UP000011668"/>
    </source>
</evidence>
<sequence>MESHGLCVLKRRRVQATPSLYATPYPFRDSLCLPILANCVHDLYRCYSPAGTSGMASGRCAFVWSHLDSVLIYTQCGGDESLLAPVGHSHGLSHATHPRHPVILLRRTARGRAFLPLPQEVDLDSTWVAPRVRADSFLLCPVFLYPIL</sequence>
<organism evidence="1 2">
    <name type="scientific">Thanatephorus cucumeris (strain AG1-IA)</name>
    <name type="common">Rice sheath blight fungus</name>
    <name type="synonym">Rhizoctonia solani</name>
    <dbReference type="NCBI Taxonomy" id="983506"/>
    <lineage>
        <taxon>Eukaryota</taxon>
        <taxon>Fungi</taxon>
        <taxon>Dikarya</taxon>
        <taxon>Basidiomycota</taxon>
        <taxon>Agaricomycotina</taxon>
        <taxon>Agaricomycetes</taxon>
        <taxon>Cantharellales</taxon>
        <taxon>Ceratobasidiaceae</taxon>
        <taxon>Rhizoctonia</taxon>
        <taxon>Rhizoctonia solani AG-1</taxon>
    </lineage>
</organism>
<reference evidence="1 2" key="1">
    <citation type="journal article" date="2013" name="Nat. Commun.">
        <title>The evolution and pathogenic mechanisms of the rice sheath blight pathogen.</title>
        <authorList>
            <person name="Zheng A."/>
            <person name="Lin R."/>
            <person name="Xu L."/>
            <person name="Qin P."/>
            <person name="Tang C."/>
            <person name="Ai P."/>
            <person name="Zhang D."/>
            <person name="Liu Y."/>
            <person name="Sun Z."/>
            <person name="Feng H."/>
            <person name="Wang Y."/>
            <person name="Chen Y."/>
            <person name="Liang X."/>
            <person name="Fu R."/>
            <person name="Li Q."/>
            <person name="Zhang J."/>
            <person name="Yu X."/>
            <person name="Xie Z."/>
            <person name="Ding L."/>
            <person name="Guan P."/>
            <person name="Tang J."/>
            <person name="Liang Y."/>
            <person name="Wang S."/>
            <person name="Deng Q."/>
            <person name="Li S."/>
            <person name="Zhu J."/>
            <person name="Wang L."/>
            <person name="Liu H."/>
            <person name="Li P."/>
        </authorList>
    </citation>
    <scope>NUCLEOTIDE SEQUENCE [LARGE SCALE GENOMIC DNA]</scope>
    <source>
        <strain evidence="2">AG-1 IA</strain>
    </source>
</reference>
<evidence type="ECO:0000313" key="1">
    <source>
        <dbReference type="EMBL" id="ELU42731.1"/>
    </source>
</evidence>
<proteinExistence type="predicted"/>
<dbReference type="HOGENOM" id="CLU_1760025_0_0_1"/>
<keyword evidence="2" id="KW-1185">Reference proteome</keyword>
<dbReference type="Proteomes" id="UP000011668">
    <property type="component" value="Unassembled WGS sequence"/>
</dbReference>